<keyword evidence="4" id="KW-1185">Reference proteome</keyword>
<evidence type="ECO:0000259" key="2">
    <source>
        <dbReference type="Pfam" id="PF13968"/>
    </source>
</evidence>
<proteinExistence type="predicted"/>
<evidence type="ECO:0000313" key="3">
    <source>
        <dbReference type="EMBL" id="CAL4980612.1"/>
    </source>
</evidence>
<dbReference type="AlphaFoldDB" id="A0ABC9ANA9"/>
<sequence length="677" mass="78191">MGLTEALLWWEVWQLRILVLCSLFLQCFLFFAGALRKRQIPAWSRFLIWLAYLGSDALAIYALATLFNRQKKQECVSTPGRSMSLQVLWAPILLVHLGGQSAITAYNIEDNELWRRYVLTAGSQVTVAIYVFCTSWSEDKRILRVGILLFFFGIFKCIMKPMDLKNVSINSLVDHSLAEDKSSEIKSLNQYIQVATEDFQNNSQQPSTSCEDKPIEFDGLYGLFVDLAPLYSHRLTCLKNLVQSGERAHFVIRSCLSLTFNRLYTKEVPWRWNTSLSGFLKSLNLSNYLRALASGSLFLAIIYFYKSTKETSYNNIDVKITYALLLCAVVLEFFIANVIFAVNFYQDDVRCIGRLYEWFHRQPWPDQVAQYNLLGYLARNKRHRKLRKLASLLACKDYIDQLWCMKPPNTSRDITKLVHDYVAKGWAEHHIKDVETYRAFNDNRGQFTLEREGCVTKKNLRKSLRKPFDESVLLWHLATDFCFHLTDPAPSTHQVARNSKEMSNYMAYLLFVNPEMLMTGASRLVFRNAYFELKNMPLDEGERMRRDTKKTTLEDEKDLAMKIALKVQSMEGGGLVQDAWVLTEDLMDLGKEDEEKMWRVIQGVWVEMLCFSASRCRGYLHAKSLGKGGEYLSYVWLLLLCMGMETLAEKMQRTELQEELDEGGSIVGKKSHSADNV</sequence>
<dbReference type="Proteomes" id="UP001497457">
    <property type="component" value="Chromosome 21rd"/>
</dbReference>
<dbReference type="PANTHER" id="PTHR31325">
    <property type="entry name" value="OS01G0798800 PROTEIN-RELATED"/>
    <property type="match status" value="1"/>
</dbReference>
<dbReference type="InterPro" id="IPR025315">
    <property type="entry name" value="DUF4220"/>
</dbReference>
<feature type="transmembrane region" description="Helical" evidence="1">
    <location>
        <begin position="87"/>
        <end position="106"/>
    </location>
</feature>
<dbReference type="EMBL" id="OZ075131">
    <property type="protein sequence ID" value="CAL4980612.1"/>
    <property type="molecule type" value="Genomic_DNA"/>
</dbReference>
<feature type="transmembrane region" description="Helical" evidence="1">
    <location>
        <begin position="12"/>
        <end position="34"/>
    </location>
</feature>
<feature type="transmembrane region" description="Helical" evidence="1">
    <location>
        <begin position="46"/>
        <end position="67"/>
    </location>
</feature>
<feature type="domain" description="DUF4220" evidence="2">
    <location>
        <begin position="49"/>
        <end position="375"/>
    </location>
</feature>
<feature type="transmembrane region" description="Helical" evidence="1">
    <location>
        <begin position="288"/>
        <end position="305"/>
    </location>
</feature>
<dbReference type="Pfam" id="PF04578">
    <property type="entry name" value="DUF594"/>
    <property type="match status" value="1"/>
</dbReference>
<organism evidence="3 4">
    <name type="scientific">Urochloa decumbens</name>
    <dbReference type="NCBI Taxonomy" id="240449"/>
    <lineage>
        <taxon>Eukaryota</taxon>
        <taxon>Viridiplantae</taxon>
        <taxon>Streptophyta</taxon>
        <taxon>Embryophyta</taxon>
        <taxon>Tracheophyta</taxon>
        <taxon>Spermatophyta</taxon>
        <taxon>Magnoliopsida</taxon>
        <taxon>Liliopsida</taxon>
        <taxon>Poales</taxon>
        <taxon>Poaceae</taxon>
        <taxon>PACMAD clade</taxon>
        <taxon>Panicoideae</taxon>
        <taxon>Panicodae</taxon>
        <taxon>Paniceae</taxon>
        <taxon>Melinidinae</taxon>
        <taxon>Urochloa</taxon>
    </lineage>
</organism>
<reference evidence="3 4" key="2">
    <citation type="submission" date="2024-10" db="EMBL/GenBank/DDBJ databases">
        <authorList>
            <person name="Ryan C."/>
        </authorList>
    </citation>
    <scope>NUCLEOTIDE SEQUENCE [LARGE SCALE GENOMIC DNA]</scope>
</reference>
<reference evidence="4" key="1">
    <citation type="submission" date="2024-06" db="EMBL/GenBank/DDBJ databases">
        <authorList>
            <person name="Ryan C."/>
        </authorList>
    </citation>
    <scope>NUCLEOTIDE SEQUENCE [LARGE SCALE GENOMIC DNA]</scope>
</reference>
<keyword evidence="1" id="KW-0812">Transmembrane</keyword>
<accession>A0ABC9ANA9</accession>
<feature type="transmembrane region" description="Helical" evidence="1">
    <location>
        <begin position="143"/>
        <end position="159"/>
    </location>
</feature>
<protein>
    <recommendedName>
        <fullName evidence="2">DUF4220 domain-containing protein</fullName>
    </recommendedName>
</protein>
<dbReference type="InterPro" id="IPR007658">
    <property type="entry name" value="DUF594"/>
</dbReference>
<evidence type="ECO:0000313" key="4">
    <source>
        <dbReference type="Proteomes" id="UP001497457"/>
    </source>
</evidence>
<name>A0ABC9ANA9_9POAL</name>
<feature type="transmembrane region" description="Helical" evidence="1">
    <location>
        <begin position="118"/>
        <end position="137"/>
    </location>
</feature>
<keyword evidence="1" id="KW-0472">Membrane</keyword>
<keyword evidence="1" id="KW-1133">Transmembrane helix</keyword>
<feature type="transmembrane region" description="Helical" evidence="1">
    <location>
        <begin position="505"/>
        <end position="526"/>
    </location>
</feature>
<feature type="transmembrane region" description="Helical" evidence="1">
    <location>
        <begin position="320"/>
        <end position="345"/>
    </location>
</feature>
<evidence type="ECO:0000256" key="1">
    <source>
        <dbReference type="SAM" id="Phobius"/>
    </source>
</evidence>
<dbReference type="Pfam" id="PF13968">
    <property type="entry name" value="DUF4220"/>
    <property type="match status" value="1"/>
</dbReference>
<gene>
    <name evidence="3" type="ORF">URODEC1_LOCUS55743</name>
</gene>